<organism evidence="1 2">
    <name type="scientific">Metapseudomonas resinovorans NBRC 106553</name>
    <dbReference type="NCBI Taxonomy" id="1245471"/>
    <lineage>
        <taxon>Bacteria</taxon>
        <taxon>Pseudomonadati</taxon>
        <taxon>Pseudomonadota</taxon>
        <taxon>Gammaproteobacteria</taxon>
        <taxon>Pseudomonadales</taxon>
        <taxon>Pseudomonadaceae</taxon>
        <taxon>Metapseudomonas</taxon>
    </lineage>
</organism>
<reference evidence="1 2" key="1">
    <citation type="journal article" date="2013" name="Genome Announc.">
        <title>Complete Genome Sequence of the Carbazole Degrader Pseudomonas resinovorans Strain CA10 (NBRC 106553).</title>
        <authorList>
            <person name="Shintani M."/>
            <person name="Hosoyama A."/>
            <person name="Ohji S."/>
            <person name="Tsuchikane K."/>
            <person name="Takarada H."/>
            <person name="Yamazoe A."/>
            <person name="Fujita N."/>
            <person name="Nojiri H."/>
        </authorList>
    </citation>
    <scope>NUCLEOTIDE SEQUENCE [LARGE SCALE GENOMIC DNA]</scope>
    <source>
        <strain evidence="1 2">NBRC 106553</strain>
    </source>
</reference>
<evidence type="ECO:0000313" key="1">
    <source>
        <dbReference type="EMBL" id="BAN48006.1"/>
    </source>
</evidence>
<dbReference type="Proteomes" id="UP000015503">
    <property type="component" value="Chromosome"/>
</dbReference>
<accession>S6AUL8</accession>
<dbReference type="HOGENOM" id="CLU_3047087_0_0_6"/>
<dbReference type="EMBL" id="AP013068">
    <property type="protein sequence ID" value="BAN48006.1"/>
    <property type="molecule type" value="Genomic_DNA"/>
</dbReference>
<keyword evidence="2" id="KW-1185">Reference proteome</keyword>
<sequence length="54" mass="5837">MGNRGRVRRAHRLVLLGLLAQHALGDAGVMEETLVAFGMVLPAAYSDSTPLYKL</sequence>
<name>S6AUL8_METRE</name>
<evidence type="ECO:0000313" key="2">
    <source>
        <dbReference type="Proteomes" id="UP000015503"/>
    </source>
</evidence>
<proteinExistence type="predicted"/>
<dbReference type="AlphaFoldDB" id="S6AUL8"/>
<dbReference type="KEGG" id="pre:PCA10_22740"/>
<gene>
    <name evidence="1" type="ORF">PCA10_22740</name>
</gene>
<protein>
    <submittedName>
        <fullName evidence="1">Uncharacterized protein</fullName>
    </submittedName>
</protein>